<dbReference type="EMBL" id="FXAG01000015">
    <property type="protein sequence ID" value="SMF35453.1"/>
    <property type="molecule type" value="Genomic_DNA"/>
</dbReference>
<evidence type="ECO:0000256" key="5">
    <source>
        <dbReference type="ARBA" id="ARBA00023136"/>
    </source>
</evidence>
<dbReference type="InterPro" id="IPR011250">
    <property type="entry name" value="OMP/PagP_B-barrel"/>
</dbReference>
<keyword evidence="6" id="KW-0998">Cell outer membrane</keyword>
<evidence type="ECO:0000256" key="8">
    <source>
        <dbReference type="SAM" id="SignalP"/>
    </source>
</evidence>
<evidence type="ECO:0000256" key="3">
    <source>
        <dbReference type="ARBA" id="ARBA00022679"/>
    </source>
</evidence>
<proteinExistence type="inferred from homology"/>
<dbReference type="Gene3D" id="2.40.160.20">
    <property type="match status" value="1"/>
</dbReference>
<gene>
    <name evidence="9" type="ORF">SAMN02745746_02716</name>
</gene>
<dbReference type="Pfam" id="PF07017">
    <property type="entry name" value="PagP"/>
    <property type="match status" value="1"/>
</dbReference>
<comment type="similarity">
    <text evidence="2">Belongs to the lipid A palmitoyltransferase family.</text>
</comment>
<evidence type="ECO:0000313" key="9">
    <source>
        <dbReference type="EMBL" id="SMF35453.1"/>
    </source>
</evidence>
<dbReference type="GO" id="GO:0016746">
    <property type="term" value="F:acyltransferase activity"/>
    <property type="evidence" value="ECO:0007669"/>
    <property type="project" value="UniProtKB-KW"/>
</dbReference>
<keyword evidence="5" id="KW-0472">Membrane</keyword>
<dbReference type="SUPFAM" id="SSF56925">
    <property type="entry name" value="OMPA-like"/>
    <property type="match status" value="1"/>
</dbReference>
<dbReference type="Proteomes" id="UP000192920">
    <property type="component" value="Unassembled WGS sequence"/>
</dbReference>
<dbReference type="STRING" id="1123014.SAMN02745746_02716"/>
<evidence type="ECO:0000256" key="1">
    <source>
        <dbReference type="ARBA" id="ARBA00004442"/>
    </source>
</evidence>
<organism evidence="9 10">
    <name type="scientific">Pseudogulbenkiania subflava DSM 22618</name>
    <dbReference type="NCBI Taxonomy" id="1123014"/>
    <lineage>
        <taxon>Bacteria</taxon>
        <taxon>Pseudomonadati</taxon>
        <taxon>Pseudomonadota</taxon>
        <taxon>Betaproteobacteria</taxon>
        <taxon>Neisseriales</taxon>
        <taxon>Chromobacteriaceae</taxon>
        <taxon>Pseudogulbenkiania</taxon>
    </lineage>
</organism>
<dbReference type="InterPro" id="IPR009746">
    <property type="entry name" value="LipidA_acyl_PagP"/>
</dbReference>
<reference evidence="10" key="1">
    <citation type="submission" date="2017-04" db="EMBL/GenBank/DDBJ databases">
        <authorList>
            <person name="Varghese N."/>
            <person name="Submissions S."/>
        </authorList>
    </citation>
    <scope>NUCLEOTIDE SEQUENCE [LARGE SCALE GENOMIC DNA]</scope>
    <source>
        <strain evidence="10">DSM 22618</strain>
    </source>
</reference>
<evidence type="ECO:0000256" key="7">
    <source>
        <dbReference type="ARBA" id="ARBA00023315"/>
    </source>
</evidence>
<feature type="chain" id="PRO_5012848233" evidence="8">
    <location>
        <begin position="23"/>
        <end position="184"/>
    </location>
</feature>
<evidence type="ECO:0000256" key="2">
    <source>
        <dbReference type="ARBA" id="ARBA00006368"/>
    </source>
</evidence>
<keyword evidence="4 8" id="KW-0732">Signal</keyword>
<evidence type="ECO:0000313" key="10">
    <source>
        <dbReference type="Proteomes" id="UP000192920"/>
    </source>
</evidence>
<comment type="subcellular location">
    <subcellularLocation>
        <location evidence="1">Cell outer membrane</location>
    </subcellularLocation>
</comment>
<feature type="signal peptide" evidence="8">
    <location>
        <begin position="1"/>
        <end position="22"/>
    </location>
</feature>
<keyword evidence="10" id="KW-1185">Reference proteome</keyword>
<keyword evidence="3" id="KW-0808">Transferase</keyword>
<sequence length="184" mass="20354">MTTMSRPVLFALLLASAVPAWALDCSGDGWLDGACRRVGQVWNDGQGEVYLPGYAYHLRSAYRREKINSFNEQAWGFGLGRGLVDDDGDWHGLYAMAFLDSHNDPEPIAGYAYQSRHHFSENWQGGLGFTAFLTSRSDTLHHFPVPGVLPLASVQYKRLAVMGTYIPGGKGNGNVVFLFARYGF</sequence>
<dbReference type="AlphaFoldDB" id="A0A1Y6BY23"/>
<name>A0A1Y6BY23_9NEIS</name>
<protein>
    <submittedName>
        <fullName evidence="9">Antimicrobial peptide resistance and lipid A acylation PagP</fullName>
    </submittedName>
</protein>
<evidence type="ECO:0000256" key="4">
    <source>
        <dbReference type="ARBA" id="ARBA00022729"/>
    </source>
</evidence>
<evidence type="ECO:0000256" key="6">
    <source>
        <dbReference type="ARBA" id="ARBA00023237"/>
    </source>
</evidence>
<dbReference type="GO" id="GO:0009279">
    <property type="term" value="C:cell outer membrane"/>
    <property type="evidence" value="ECO:0007669"/>
    <property type="project" value="UniProtKB-SubCell"/>
</dbReference>
<accession>A0A1Y6BY23</accession>
<keyword evidence="7" id="KW-0012">Acyltransferase</keyword>
<dbReference type="NCBIfam" id="NF008271">
    <property type="entry name" value="PRK11045.1"/>
    <property type="match status" value="1"/>
</dbReference>